<feature type="transmembrane region" description="Helical" evidence="10">
    <location>
        <begin position="372"/>
        <end position="391"/>
    </location>
</feature>
<sequence>MTWISLLLLGIILLLLVRQSASRITRTPWWLLWLVLMFPAFFIAIWTLVKGNQTVPTLLLVSLFILSSFSYVILLRRGQIPGTNGSSPSPETAALDTATEKESEIETKLLNRDEEAQLQGCFPWGLYYLQQIEYRPQAVICRGQMRGTSEKVFKTIQDNITHRFGDRFLVTFQMGLSNKPFFALIPRSRLPQVGQLHRPSLSLFLFLMTLLTTTMAGLALAQPDLTAAELSGNPRLVLAGLPYAVSLMAILGIHEMGHFLAARYYQIRATLPYFIPLPFALGTLGAFIQMRSPIPHRRALFDVGIAGPITGFLATIPLLVWGLSQSELVPLPDSATTGLDVTALNPRLSILFAVFCRLIFGSELTTLTAIDLHPVAIAGLLGLVVTALNLMPVGQLDGGHIVHAMYGHRVGAMIGQISRLLVLVLSFIQPWLFFWAIILFFMPAFDEPAVNDVSELDNWRDGLGLIALALLIVIIFPVPDPLSQILLTTHPTP</sequence>
<organism evidence="12 13">
    <name type="scientific">Candidatus Synechococcus calcipolaris G9</name>
    <dbReference type="NCBI Taxonomy" id="1497997"/>
    <lineage>
        <taxon>Bacteria</taxon>
        <taxon>Bacillati</taxon>
        <taxon>Cyanobacteriota</taxon>
        <taxon>Cyanophyceae</taxon>
        <taxon>Synechococcales</taxon>
        <taxon>Synechococcaceae</taxon>
        <taxon>Synechococcus</taxon>
    </lineage>
</organism>
<dbReference type="EMBL" id="JAKKUT010000002">
    <property type="protein sequence ID" value="MDG2991718.1"/>
    <property type="molecule type" value="Genomic_DNA"/>
</dbReference>
<dbReference type="PANTHER" id="PTHR31412:SF0">
    <property type="entry name" value="ZINC METALLOPROTEASE EGY1, CHLOROPLASTIC-RELATED"/>
    <property type="match status" value="1"/>
</dbReference>
<comment type="caution">
    <text evidence="12">The sequence shown here is derived from an EMBL/GenBank/DDBJ whole genome shotgun (WGS) entry which is preliminary data.</text>
</comment>
<name>A0ABT6F1M6_9SYNE</name>
<reference evidence="12" key="2">
    <citation type="submission" date="2022-01" db="EMBL/GenBank/DDBJ databases">
        <authorList>
            <person name="Zivanovic Y."/>
            <person name="Moreira D."/>
            <person name="Lopez-Garcia P."/>
        </authorList>
    </citation>
    <scope>NUCLEOTIDE SEQUENCE</scope>
    <source>
        <strain evidence="12">G9</strain>
    </source>
</reference>
<evidence type="ECO:0000259" key="11">
    <source>
        <dbReference type="Pfam" id="PF02163"/>
    </source>
</evidence>
<reference evidence="12" key="1">
    <citation type="journal article" date="2022" name="Genome Biol. Evol.">
        <title>A New Gene Family Diagnostic for Intracellular Biomineralization of Amorphous Ca Carbonates by Cyanobacteria.</title>
        <authorList>
            <person name="Benzerara K."/>
            <person name="Duprat E."/>
            <person name="Bitard-Feildel T."/>
            <person name="Caumes G."/>
            <person name="Cassier-Chauvat C."/>
            <person name="Chauvat F."/>
            <person name="Dezi M."/>
            <person name="Diop S.I."/>
            <person name="Gaschignard G."/>
            <person name="Gorgen S."/>
            <person name="Gugger M."/>
            <person name="Lopez-Garcia P."/>
            <person name="Millet M."/>
            <person name="Skouri-Panet F."/>
            <person name="Moreira D."/>
            <person name="Callebaut I."/>
        </authorList>
    </citation>
    <scope>NUCLEOTIDE SEQUENCE</scope>
    <source>
        <strain evidence="12">G9</strain>
    </source>
</reference>
<dbReference type="GO" id="GO:0006508">
    <property type="term" value="P:proteolysis"/>
    <property type="evidence" value="ECO:0007669"/>
    <property type="project" value="UniProtKB-KW"/>
</dbReference>
<keyword evidence="9 10" id="KW-0472">Membrane</keyword>
<gene>
    <name evidence="12" type="ORF">L3556_12360</name>
</gene>
<accession>A0ABT6F1M6</accession>
<evidence type="ECO:0000256" key="6">
    <source>
        <dbReference type="ARBA" id="ARBA00022801"/>
    </source>
</evidence>
<keyword evidence="6" id="KW-0378">Hydrolase</keyword>
<dbReference type="CDD" id="cd06160">
    <property type="entry name" value="S2P-M50_like_2"/>
    <property type="match status" value="1"/>
</dbReference>
<dbReference type="GO" id="GO:0008233">
    <property type="term" value="F:peptidase activity"/>
    <property type="evidence" value="ECO:0007669"/>
    <property type="project" value="UniProtKB-KW"/>
</dbReference>
<feature type="transmembrane region" description="Helical" evidence="10">
    <location>
        <begin position="462"/>
        <end position="479"/>
    </location>
</feature>
<feature type="transmembrane region" description="Helical" evidence="10">
    <location>
        <begin position="420"/>
        <end position="441"/>
    </location>
</feature>
<evidence type="ECO:0000256" key="4">
    <source>
        <dbReference type="ARBA" id="ARBA00022670"/>
    </source>
</evidence>
<feature type="transmembrane region" description="Helical" evidence="10">
    <location>
        <begin position="30"/>
        <end position="49"/>
    </location>
</feature>
<dbReference type="RefSeq" id="WP_277867580.1">
    <property type="nucleotide sequence ID" value="NZ_JAKKUT010000002.1"/>
</dbReference>
<dbReference type="InterPro" id="IPR008915">
    <property type="entry name" value="Peptidase_M50"/>
</dbReference>
<keyword evidence="13" id="KW-1185">Reference proteome</keyword>
<dbReference type="PANTHER" id="PTHR31412">
    <property type="entry name" value="ZINC METALLOPROTEASE EGY1"/>
    <property type="match status" value="1"/>
</dbReference>
<feature type="domain" description="Peptidase M50" evidence="11">
    <location>
        <begin position="244"/>
        <end position="414"/>
    </location>
</feature>
<feature type="transmembrane region" description="Helical" evidence="10">
    <location>
        <begin position="201"/>
        <end position="221"/>
    </location>
</feature>
<feature type="transmembrane region" description="Helical" evidence="10">
    <location>
        <begin position="56"/>
        <end position="74"/>
    </location>
</feature>
<comment type="similarity">
    <text evidence="3">Belongs to the peptidase M50B family.</text>
</comment>
<evidence type="ECO:0000256" key="5">
    <source>
        <dbReference type="ARBA" id="ARBA00022692"/>
    </source>
</evidence>
<evidence type="ECO:0000256" key="10">
    <source>
        <dbReference type="SAM" id="Phobius"/>
    </source>
</evidence>
<keyword evidence="4 12" id="KW-0645">Protease</keyword>
<evidence type="ECO:0000256" key="2">
    <source>
        <dbReference type="ARBA" id="ARBA00004141"/>
    </source>
</evidence>
<feature type="transmembrane region" description="Helical" evidence="10">
    <location>
        <begin position="343"/>
        <end position="360"/>
    </location>
</feature>
<protein>
    <submittedName>
        <fullName evidence="12">Site-2 protease family protein</fullName>
    </submittedName>
</protein>
<feature type="transmembrane region" description="Helical" evidence="10">
    <location>
        <begin position="265"/>
        <end position="288"/>
    </location>
</feature>
<comment type="subcellular location">
    <subcellularLocation>
        <location evidence="2">Membrane</location>
        <topology evidence="2">Multi-pass membrane protein</topology>
    </subcellularLocation>
</comment>
<evidence type="ECO:0000256" key="3">
    <source>
        <dbReference type="ARBA" id="ARBA00007931"/>
    </source>
</evidence>
<keyword evidence="7" id="KW-0809">Transit peptide</keyword>
<proteinExistence type="inferred from homology"/>
<evidence type="ECO:0000256" key="7">
    <source>
        <dbReference type="ARBA" id="ARBA00022946"/>
    </source>
</evidence>
<evidence type="ECO:0000256" key="9">
    <source>
        <dbReference type="ARBA" id="ARBA00023136"/>
    </source>
</evidence>
<feature type="transmembrane region" description="Helical" evidence="10">
    <location>
        <begin position="300"/>
        <end position="323"/>
    </location>
</feature>
<evidence type="ECO:0000256" key="1">
    <source>
        <dbReference type="ARBA" id="ARBA00001947"/>
    </source>
</evidence>
<evidence type="ECO:0000313" key="12">
    <source>
        <dbReference type="EMBL" id="MDG2991718.1"/>
    </source>
</evidence>
<dbReference type="Proteomes" id="UP001154265">
    <property type="component" value="Unassembled WGS sequence"/>
</dbReference>
<dbReference type="InterPro" id="IPR044838">
    <property type="entry name" value="EGY1-like"/>
</dbReference>
<feature type="transmembrane region" description="Helical" evidence="10">
    <location>
        <begin position="233"/>
        <end position="253"/>
    </location>
</feature>
<keyword evidence="8 10" id="KW-1133">Transmembrane helix</keyword>
<evidence type="ECO:0000313" key="13">
    <source>
        <dbReference type="Proteomes" id="UP001154265"/>
    </source>
</evidence>
<evidence type="ECO:0000256" key="8">
    <source>
        <dbReference type="ARBA" id="ARBA00022989"/>
    </source>
</evidence>
<comment type="cofactor">
    <cofactor evidence="1">
        <name>Zn(2+)</name>
        <dbReference type="ChEBI" id="CHEBI:29105"/>
    </cofactor>
</comment>
<dbReference type="Pfam" id="PF02163">
    <property type="entry name" value="Peptidase_M50"/>
    <property type="match status" value="1"/>
</dbReference>
<keyword evidence="5 10" id="KW-0812">Transmembrane</keyword>